<proteinExistence type="predicted"/>
<dbReference type="PROSITE" id="PS51257">
    <property type="entry name" value="PROKAR_LIPOPROTEIN"/>
    <property type="match status" value="1"/>
</dbReference>
<dbReference type="InterPro" id="IPR010281">
    <property type="entry name" value="DUF885"/>
</dbReference>
<keyword evidence="2" id="KW-0732">Signal</keyword>
<comment type="caution">
    <text evidence="3">The sequence shown here is derived from an EMBL/GenBank/DDBJ whole genome shotgun (WGS) entry which is preliminary data.</text>
</comment>
<feature type="region of interest" description="Disordered" evidence="1">
    <location>
        <begin position="47"/>
        <end position="68"/>
    </location>
</feature>
<keyword evidence="4" id="KW-1185">Reference proteome</keyword>
<evidence type="ECO:0000313" key="4">
    <source>
        <dbReference type="Proteomes" id="UP000661077"/>
    </source>
</evidence>
<dbReference type="Proteomes" id="UP000661077">
    <property type="component" value="Unassembled WGS sequence"/>
</dbReference>
<evidence type="ECO:0000256" key="2">
    <source>
        <dbReference type="SAM" id="SignalP"/>
    </source>
</evidence>
<protein>
    <submittedName>
        <fullName evidence="3">DUF885 family protein</fullName>
    </submittedName>
</protein>
<feature type="compositionally biased region" description="Basic and acidic residues" evidence="1">
    <location>
        <begin position="54"/>
        <end position="68"/>
    </location>
</feature>
<dbReference type="Pfam" id="PF05960">
    <property type="entry name" value="DUF885"/>
    <property type="match status" value="1"/>
</dbReference>
<feature type="signal peptide" evidence="2">
    <location>
        <begin position="1"/>
        <end position="23"/>
    </location>
</feature>
<dbReference type="RefSeq" id="WP_203170426.1">
    <property type="nucleotide sequence ID" value="NZ_JAEVLS010000008.1"/>
</dbReference>
<gene>
    <name evidence="3" type="ORF">JM946_26390</name>
</gene>
<sequence length="599" mass="67463">MGCMPRAAWIFGGALWLACAAAAAQSPAESNLDSLIGEYEQLIRTEDPVSAGQEGDRNALRRLPDVRPEPQQAAAKQLKDIAQRLAAIEVNRLSPDAALNHQLLTNVVAIHSEQLTFDLPRIPFENDSGFHTLLDYLARTTTIGSREDADAWLARLEATPTFYEQNLANLRRGIKTKYTQPRIVAERVLEVARKQAGTKPEDSSLLLPFARMPSSIPATAQAEYRDKALAIVRDRILPVQKQFAQFMAKEYLPAARPKLAWRTTPNGEKSYEFFVRRETTTKMTPDEIHRLGQSEVARIRGLMETTIAETGFKGSFADFLKMLRTDPRFYAQTPEDLLEKASEIAKRADDQLPRLFGTLPRLPYGVRPVPADIAEGYTTGRYWTGSMRQGQAGGYMVNTSHLDQRPLYELPALTVHEAVPGHHLQIALSQELTGIPYFRRNTSPTAFVEGWGLYSEFLGEEMGIYRDPYEKFGRYSYEMWRACRLVADTGIHWLGWDIEQARRCFTENSALAPHNIQTELERYISWPGQALAYKIGELRFRALRADAEKALGEKFNVREFHDQLLLSGALPLDVVTERIHAWINSQSSTRATSAPALAP</sequence>
<dbReference type="PANTHER" id="PTHR33361">
    <property type="entry name" value="GLR0591 PROTEIN"/>
    <property type="match status" value="1"/>
</dbReference>
<evidence type="ECO:0000256" key="1">
    <source>
        <dbReference type="SAM" id="MobiDB-lite"/>
    </source>
</evidence>
<accession>A0ABS1X4X3</accession>
<dbReference type="EMBL" id="JAEVLS010000008">
    <property type="protein sequence ID" value="MBM0108275.1"/>
    <property type="molecule type" value="Genomic_DNA"/>
</dbReference>
<name>A0ABS1X4X3_9GAMM</name>
<feature type="chain" id="PRO_5047367799" evidence="2">
    <location>
        <begin position="24"/>
        <end position="599"/>
    </location>
</feature>
<organism evidence="3 4">
    <name type="scientific">Steroidobacter gossypii</name>
    <dbReference type="NCBI Taxonomy" id="2805490"/>
    <lineage>
        <taxon>Bacteria</taxon>
        <taxon>Pseudomonadati</taxon>
        <taxon>Pseudomonadota</taxon>
        <taxon>Gammaproteobacteria</taxon>
        <taxon>Steroidobacterales</taxon>
        <taxon>Steroidobacteraceae</taxon>
        <taxon>Steroidobacter</taxon>
    </lineage>
</organism>
<evidence type="ECO:0000313" key="3">
    <source>
        <dbReference type="EMBL" id="MBM0108275.1"/>
    </source>
</evidence>
<reference evidence="3 4" key="1">
    <citation type="journal article" date="2021" name="Int. J. Syst. Evol. Microbiol.">
        <title>Steroidobacter gossypii sp. nov., isolated from soil of cotton cropping field.</title>
        <authorList>
            <person name="Huang R."/>
            <person name="Yang S."/>
            <person name="Zhen C."/>
            <person name="Liu W."/>
        </authorList>
    </citation>
    <scope>NUCLEOTIDE SEQUENCE [LARGE SCALE GENOMIC DNA]</scope>
    <source>
        <strain evidence="3 4">S1-65</strain>
    </source>
</reference>
<dbReference type="PANTHER" id="PTHR33361:SF2">
    <property type="entry name" value="DUF885 DOMAIN-CONTAINING PROTEIN"/>
    <property type="match status" value="1"/>
</dbReference>